<dbReference type="InterPro" id="IPR026906">
    <property type="entry name" value="LRR_5"/>
</dbReference>
<sequence length="59" mass="6792">MNIEVIGNNCFYGCTSLTTINIRTSVSEIGYKCYEGCPNELKKNEVLKKIYYNDEYVIV</sequence>
<accession>M2RHA2</accession>
<dbReference type="VEuPathDB" id="AmoebaDB:EHI5A_143120"/>
<dbReference type="Pfam" id="PF13306">
    <property type="entry name" value="LRR_5"/>
    <property type="match status" value="1"/>
</dbReference>
<organism evidence="1 2">
    <name type="scientific">Entamoeba histolytica KU27</name>
    <dbReference type="NCBI Taxonomy" id="885311"/>
    <lineage>
        <taxon>Eukaryota</taxon>
        <taxon>Amoebozoa</taxon>
        <taxon>Evosea</taxon>
        <taxon>Archamoebae</taxon>
        <taxon>Mastigamoebida</taxon>
        <taxon>Entamoebidae</taxon>
        <taxon>Entamoeba</taxon>
    </lineage>
</organism>
<dbReference type="AlphaFoldDB" id="M2RHA2"/>
<evidence type="ECO:0000313" key="2">
    <source>
        <dbReference type="Proteomes" id="UP000011755"/>
    </source>
</evidence>
<dbReference type="Gene3D" id="3.80.10.10">
    <property type="entry name" value="Ribonuclease Inhibitor"/>
    <property type="match status" value="1"/>
</dbReference>
<dbReference type="EMBL" id="KB445213">
    <property type="protein sequence ID" value="EMD43795.1"/>
    <property type="molecule type" value="Genomic_DNA"/>
</dbReference>
<gene>
    <name evidence="1" type="ORF">EHI5A_143120</name>
</gene>
<reference evidence="1 2" key="1">
    <citation type="submission" date="2013-02" db="EMBL/GenBank/DDBJ databases">
        <authorList>
            <person name="Hannick L."/>
            <person name="Zafar N."/>
            <person name="Lorenzi H."/>
            <person name="Ali I.A."/>
            <person name="Petri W.P."/>
            <person name="Caler E."/>
        </authorList>
    </citation>
    <scope>NUCLEOTIDE SEQUENCE [LARGE SCALE GENOMIC DNA]</scope>
    <source>
        <strain evidence="1 2">KU27</strain>
    </source>
</reference>
<name>M2RHA2_ENTHI</name>
<protein>
    <submittedName>
        <fullName evidence="1">Leucine rich repeatcontaining protein</fullName>
    </submittedName>
</protein>
<proteinExistence type="predicted"/>
<dbReference type="InterPro" id="IPR032675">
    <property type="entry name" value="LRR_dom_sf"/>
</dbReference>
<dbReference type="Proteomes" id="UP000011755">
    <property type="component" value="Unassembled WGS sequence"/>
</dbReference>
<evidence type="ECO:0000313" key="1">
    <source>
        <dbReference type="EMBL" id="EMD43795.1"/>
    </source>
</evidence>